<evidence type="ECO:0000313" key="4">
    <source>
        <dbReference type="EMBL" id="THF51721.1"/>
    </source>
</evidence>
<keyword evidence="1 2" id="KW-0732">Signal</keyword>
<feature type="signal peptide" evidence="2">
    <location>
        <begin position="1"/>
        <end position="26"/>
    </location>
</feature>
<sequence length="532" mass="58020">MTNRALLQSRISALLLPCLFPMVSQAQDILWEKSYGGKHAEFLADALPTPDYGFLLAGSSLSDKNGNKEMASSGNFDYWLWKMDEHGSAEWQKSYGGSGMDFLQSVQLTTDGGFILAGVSDSPKGTGKKDDSKGHNDFWIVKLDAKGTEQWQRTIGGNGQEQLSCIRRTKDGGYIVGGSSASGKSGDKTEANFGNLDYWVVKLSSDGTIEWQKAYGGKYLDQLKTVEQTPDGGYIIGGYSNSPASGNKLNDNIGAGDYWILKTDKQGGIEWQRTLGGDGDDNLTALIQCKTGGYLLGGSSNSNPSNDKSKANGKGTDFWVVRLDTDGQTIWQETYNYGKTDLLTSIIENDDHTFLIGGYAHTEVGEGKKDKKDINDYIAVKINDKGEEVWSKTVGSDGEDILGRLIETRDGGYLLAGTSKGKPSRDKNGGNGGSDFWVVKLKDRYKKELDKPAIEALPNPAQQFTNIIVGYDFQTGTASVFDLSGRQLQQFSIDSRTVPVDLSPYPEGIYIVEIRTNVQHNSVKVIKGIQPK</sequence>
<dbReference type="InterPro" id="IPR011047">
    <property type="entry name" value="Quinoprotein_ADH-like_sf"/>
</dbReference>
<name>A0A4S4A0B5_9FLAO</name>
<dbReference type="SUPFAM" id="SSF50998">
    <property type="entry name" value="Quinoprotein alcohol dehydrogenase-like"/>
    <property type="match status" value="1"/>
</dbReference>
<reference evidence="4 5" key="1">
    <citation type="submission" date="2019-04" db="EMBL/GenBank/DDBJ databases">
        <title>Flavobacterium sp. nov. isolated from construction timber.</title>
        <authorList>
            <person name="Lin S.-Y."/>
            <person name="Chang C.-T."/>
            <person name="Young C.-C."/>
        </authorList>
    </citation>
    <scope>NUCLEOTIDE SEQUENCE [LARGE SCALE GENOMIC DNA]</scope>
    <source>
        <strain evidence="4 5">CC-CTC003</strain>
    </source>
</reference>
<dbReference type="Pfam" id="PF18962">
    <property type="entry name" value="Por_Secre_tail"/>
    <property type="match status" value="1"/>
</dbReference>
<dbReference type="PANTHER" id="PTHR42754:SF1">
    <property type="entry name" value="LIPOPROTEIN"/>
    <property type="match status" value="1"/>
</dbReference>
<proteinExistence type="predicted"/>
<dbReference type="Proteomes" id="UP000307507">
    <property type="component" value="Unassembled WGS sequence"/>
</dbReference>
<dbReference type="AlphaFoldDB" id="A0A4S4A0B5"/>
<evidence type="ECO:0000259" key="3">
    <source>
        <dbReference type="Pfam" id="PF18962"/>
    </source>
</evidence>
<dbReference type="OrthoDB" id="9811934at2"/>
<dbReference type="RefSeq" id="WP_136402705.1">
    <property type="nucleotide sequence ID" value="NZ_SSNZ01000002.1"/>
</dbReference>
<evidence type="ECO:0000256" key="2">
    <source>
        <dbReference type="SAM" id="SignalP"/>
    </source>
</evidence>
<dbReference type="InterPro" id="IPR026444">
    <property type="entry name" value="Secre_tail"/>
</dbReference>
<accession>A0A4S4A0B5</accession>
<evidence type="ECO:0000256" key="1">
    <source>
        <dbReference type="ARBA" id="ARBA00022729"/>
    </source>
</evidence>
<dbReference type="PANTHER" id="PTHR42754">
    <property type="entry name" value="ENDOGLUCANASE"/>
    <property type="match status" value="1"/>
</dbReference>
<protein>
    <submittedName>
        <fullName evidence="4">T9SS type A sorting domain-containing protein</fullName>
    </submittedName>
</protein>
<feature type="domain" description="Secretion system C-terminal sorting" evidence="3">
    <location>
        <begin position="458"/>
        <end position="526"/>
    </location>
</feature>
<organism evidence="4 5">
    <name type="scientific">Flavobacterium supellecticarium</name>
    <dbReference type="NCBI Taxonomy" id="2565924"/>
    <lineage>
        <taxon>Bacteria</taxon>
        <taxon>Pseudomonadati</taxon>
        <taxon>Bacteroidota</taxon>
        <taxon>Flavobacteriia</taxon>
        <taxon>Flavobacteriales</taxon>
        <taxon>Flavobacteriaceae</taxon>
        <taxon>Flavobacterium</taxon>
    </lineage>
</organism>
<evidence type="ECO:0000313" key="5">
    <source>
        <dbReference type="Proteomes" id="UP000307507"/>
    </source>
</evidence>
<dbReference type="EMBL" id="SSNZ01000002">
    <property type="protein sequence ID" value="THF51721.1"/>
    <property type="molecule type" value="Genomic_DNA"/>
</dbReference>
<gene>
    <name evidence="4" type="ORF">E6C50_08140</name>
</gene>
<comment type="caution">
    <text evidence="4">The sequence shown here is derived from an EMBL/GenBank/DDBJ whole genome shotgun (WGS) entry which is preliminary data.</text>
</comment>
<dbReference type="NCBIfam" id="TIGR04183">
    <property type="entry name" value="Por_Secre_tail"/>
    <property type="match status" value="1"/>
</dbReference>
<feature type="chain" id="PRO_5020237866" evidence="2">
    <location>
        <begin position="27"/>
        <end position="532"/>
    </location>
</feature>
<keyword evidence="5" id="KW-1185">Reference proteome</keyword>